<comment type="caution">
    <text evidence="11">The sequence shown here is derived from an EMBL/GenBank/DDBJ whole genome shotgun (WGS) entry which is preliminary data.</text>
</comment>
<evidence type="ECO:0000256" key="6">
    <source>
        <dbReference type="ARBA" id="ARBA00035254"/>
    </source>
</evidence>
<dbReference type="GO" id="GO:0042274">
    <property type="term" value="P:ribosomal small subunit biogenesis"/>
    <property type="evidence" value="ECO:0007669"/>
    <property type="project" value="TreeGrafter"/>
</dbReference>
<feature type="domain" description="RNA-binding S4" evidence="9">
    <location>
        <begin position="98"/>
        <end position="159"/>
    </location>
</feature>
<evidence type="ECO:0000256" key="1">
    <source>
        <dbReference type="ARBA" id="ARBA00007465"/>
    </source>
</evidence>
<dbReference type="InterPro" id="IPR001912">
    <property type="entry name" value="Ribosomal_uS4_N"/>
</dbReference>
<dbReference type="PROSITE" id="PS00632">
    <property type="entry name" value="RIBOSOMAL_S4"/>
    <property type="match status" value="1"/>
</dbReference>
<dbReference type="AlphaFoldDB" id="A0A1F7GE57"/>
<dbReference type="SMART" id="SM00363">
    <property type="entry name" value="S4"/>
    <property type="match status" value="1"/>
</dbReference>
<dbReference type="CDD" id="cd00165">
    <property type="entry name" value="S4"/>
    <property type="match status" value="1"/>
</dbReference>
<evidence type="ECO:0000256" key="5">
    <source>
        <dbReference type="ARBA" id="ARBA00023274"/>
    </source>
</evidence>
<keyword evidence="2 7" id="KW-0699">rRNA-binding</keyword>
<dbReference type="Proteomes" id="UP000177208">
    <property type="component" value="Unassembled WGS sequence"/>
</dbReference>
<comment type="function">
    <text evidence="7">One of the primary rRNA binding proteins, it binds directly to 16S rRNA where it nucleates assembly of the body of the 30S subunit.</text>
</comment>
<reference evidence="11 12" key="1">
    <citation type="journal article" date="2016" name="Nat. Commun.">
        <title>Thousands of microbial genomes shed light on interconnected biogeochemical processes in an aquifer system.</title>
        <authorList>
            <person name="Anantharaman K."/>
            <person name="Brown C.T."/>
            <person name="Hug L.A."/>
            <person name="Sharon I."/>
            <person name="Castelle C.J."/>
            <person name="Probst A.J."/>
            <person name="Thomas B.C."/>
            <person name="Singh A."/>
            <person name="Wilkins M.J."/>
            <person name="Karaoz U."/>
            <person name="Brodie E.L."/>
            <person name="Williams K.H."/>
            <person name="Hubbard S.S."/>
            <person name="Banfield J.F."/>
        </authorList>
    </citation>
    <scope>NUCLEOTIDE SEQUENCE [LARGE SCALE GENOMIC DNA]</scope>
</reference>
<dbReference type="GO" id="GO:0015935">
    <property type="term" value="C:small ribosomal subunit"/>
    <property type="evidence" value="ECO:0007669"/>
    <property type="project" value="InterPro"/>
</dbReference>
<dbReference type="GO" id="GO:0019843">
    <property type="term" value="F:rRNA binding"/>
    <property type="evidence" value="ECO:0007669"/>
    <property type="project" value="UniProtKB-UniRule"/>
</dbReference>
<dbReference type="PANTHER" id="PTHR11831">
    <property type="entry name" value="30S 40S RIBOSOMAL PROTEIN"/>
    <property type="match status" value="1"/>
</dbReference>
<dbReference type="InterPro" id="IPR018079">
    <property type="entry name" value="Ribosomal_uS4_CS"/>
</dbReference>
<sequence length="206" mass="24059">MRYTGPRNKISRREGIDLGFKTVGSKSYERLLKKINVPPGQRGSKRRRKISDHARQLREKQKLRYLYLLSEKQLKKYFKKATIKKGNTAFYLAVSLEKRLDNIVFKAGLSPTRFSARQLVSHRHIKVNDKVISIPSYQAKKDDIITFSKEKTSKIPYIENILSNKDIISPEWLDRTGVMIKVIDEPTVSDIEKQVNLRLVIEHYSR</sequence>
<dbReference type="HAMAP" id="MF_01306_B">
    <property type="entry name" value="Ribosomal_uS4_B"/>
    <property type="match status" value="1"/>
</dbReference>
<evidence type="ECO:0000256" key="8">
    <source>
        <dbReference type="RuleBase" id="RU003699"/>
    </source>
</evidence>
<dbReference type="GO" id="GO:0006412">
    <property type="term" value="P:translation"/>
    <property type="evidence" value="ECO:0007669"/>
    <property type="project" value="UniProtKB-UniRule"/>
</dbReference>
<dbReference type="FunFam" id="3.10.290.10:FF:000001">
    <property type="entry name" value="30S ribosomal protein S4"/>
    <property type="match status" value="1"/>
</dbReference>
<dbReference type="InterPro" id="IPR022801">
    <property type="entry name" value="Ribosomal_uS4"/>
</dbReference>
<evidence type="ECO:0000256" key="3">
    <source>
        <dbReference type="ARBA" id="ARBA00022884"/>
    </source>
</evidence>
<gene>
    <name evidence="7" type="primary">rpsD</name>
    <name evidence="11" type="ORF">A2774_02135</name>
</gene>
<dbReference type="EMBL" id="MFZG01000010">
    <property type="protein sequence ID" value="OGK17177.1"/>
    <property type="molecule type" value="Genomic_DNA"/>
</dbReference>
<protein>
    <recommendedName>
        <fullName evidence="6 7">Small ribosomal subunit protein uS4</fullName>
    </recommendedName>
</protein>
<dbReference type="Gene3D" id="3.10.290.10">
    <property type="entry name" value="RNA-binding S4 domain"/>
    <property type="match status" value="1"/>
</dbReference>
<comment type="similarity">
    <text evidence="1 7 8">Belongs to the universal ribosomal protein uS4 family.</text>
</comment>
<dbReference type="SMART" id="SM01390">
    <property type="entry name" value="Ribosomal_S4"/>
    <property type="match status" value="1"/>
</dbReference>
<comment type="function">
    <text evidence="7">With S5 and S12 plays an important role in translational accuracy.</text>
</comment>
<evidence type="ECO:0000259" key="9">
    <source>
        <dbReference type="SMART" id="SM00363"/>
    </source>
</evidence>
<dbReference type="InterPro" id="IPR005709">
    <property type="entry name" value="Ribosomal_uS4_bac-type"/>
</dbReference>
<comment type="subunit">
    <text evidence="7">Part of the 30S ribosomal subunit. Contacts protein S5. The interaction surface between S4 and S5 is involved in control of translational fidelity.</text>
</comment>
<keyword evidence="3 7" id="KW-0694">RNA-binding</keyword>
<name>A0A1F7GE57_9BACT</name>
<dbReference type="PANTHER" id="PTHR11831:SF4">
    <property type="entry name" value="SMALL RIBOSOMAL SUBUNIT PROTEIN US4M"/>
    <property type="match status" value="1"/>
</dbReference>
<dbReference type="InterPro" id="IPR002942">
    <property type="entry name" value="S4_RNA-bd"/>
</dbReference>
<proteinExistence type="inferred from homology"/>
<organism evidence="11 12">
    <name type="scientific">Candidatus Roizmanbacteria bacterium RIFCSPHIGHO2_01_FULL_39_12c</name>
    <dbReference type="NCBI Taxonomy" id="1802031"/>
    <lineage>
        <taxon>Bacteria</taxon>
        <taxon>Candidatus Roizmaniibacteriota</taxon>
    </lineage>
</organism>
<dbReference type="GO" id="GO:0003735">
    <property type="term" value="F:structural constituent of ribosome"/>
    <property type="evidence" value="ECO:0007669"/>
    <property type="project" value="InterPro"/>
</dbReference>
<evidence type="ECO:0000313" key="11">
    <source>
        <dbReference type="EMBL" id="OGK17177.1"/>
    </source>
</evidence>
<keyword evidence="4 7" id="KW-0689">Ribosomal protein</keyword>
<feature type="domain" description="Small ribosomal subunit protein uS4 N-terminal" evidence="10">
    <location>
        <begin position="2"/>
        <end position="97"/>
    </location>
</feature>
<dbReference type="NCBIfam" id="TIGR01017">
    <property type="entry name" value="rpsD_bact"/>
    <property type="match status" value="1"/>
</dbReference>
<dbReference type="Pfam" id="PF01479">
    <property type="entry name" value="S4"/>
    <property type="match status" value="1"/>
</dbReference>
<evidence type="ECO:0000256" key="4">
    <source>
        <dbReference type="ARBA" id="ARBA00022980"/>
    </source>
</evidence>
<evidence type="ECO:0000313" key="12">
    <source>
        <dbReference type="Proteomes" id="UP000177208"/>
    </source>
</evidence>
<dbReference type="NCBIfam" id="NF003717">
    <property type="entry name" value="PRK05327.1"/>
    <property type="match status" value="1"/>
</dbReference>
<dbReference type="SUPFAM" id="SSF55174">
    <property type="entry name" value="Alpha-L RNA-binding motif"/>
    <property type="match status" value="1"/>
</dbReference>
<dbReference type="Pfam" id="PF00163">
    <property type="entry name" value="Ribosomal_S4"/>
    <property type="match status" value="1"/>
</dbReference>
<evidence type="ECO:0000256" key="2">
    <source>
        <dbReference type="ARBA" id="ARBA00022730"/>
    </source>
</evidence>
<evidence type="ECO:0000256" key="7">
    <source>
        <dbReference type="HAMAP-Rule" id="MF_01306"/>
    </source>
</evidence>
<keyword evidence="5 7" id="KW-0687">Ribonucleoprotein</keyword>
<dbReference type="Gene3D" id="1.10.1050.10">
    <property type="entry name" value="Ribosomal Protein S4 Delta 41, Chain A, domain 1"/>
    <property type="match status" value="1"/>
</dbReference>
<evidence type="ECO:0000259" key="10">
    <source>
        <dbReference type="SMART" id="SM01390"/>
    </source>
</evidence>
<dbReference type="InterPro" id="IPR036986">
    <property type="entry name" value="S4_RNA-bd_sf"/>
</dbReference>
<dbReference type="PROSITE" id="PS50889">
    <property type="entry name" value="S4"/>
    <property type="match status" value="1"/>
</dbReference>
<accession>A0A1F7GE57</accession>